<evidence type="ECO:0000256" key="10">
    <source>
        <dbReference type="ARBA" id="ARBA00022842"/>
    </source>
</evidence>
<dbReference type="Gene3D" id="3.30.1490.80">
    <property type="match status" value="1"/>
</dbReference>
<reference evidence="14" key="1">
    <citation type="journal article" date="2019" name="Int. J. Syst. Evol. Microbiol.">
        <title>The Global Catalogue of Microorganisms (GCM) 10K type strain sequencing project: providing services to taxonomists for standard genome sequencing and annotation.</title>
        <authorList>
            <consortium name="The Broad Institute Genomics Platform"/>
            <consortium name="The Broad Institute Genome Sequencing Center for Infectious Disease"/>
            <person name="Wu L."/>
            <person name="Ma J."/>
        </authorList>
    </citation>
    <scope>NUCLEOTIDE SEQUENCE [LARGE SCALE GENOMIC DNA]</scope>
    <source>
        <strain evidence="14">JCM 17805</strain>
    </source>
</reference>
<dbReference type="Gene3D" id="1.10.1080.10">
    <property type="entry name" value="Glutathione Synthetase, Chain A, domain 3"/>
    <property type="match status" value="1"/>
</dbReference>
<dbReference type="InterPro" id="IPR014709">
    <property type="entry name" value="Glutathione_synthase_C_euk"/>
</dbReference>
<dbReference type="Proteomes" id="UP001500604">
    <property type="component" value="Unassembled WGS sequence"/>
</dbReference>
<dbReference type="SUPFAM" id="SSF52440">
    <property type="entry name" value="PreATP-grasp domain"/>
    <property type="match status" value="1"/>
</dbReference>
<keyword evidence="10" id="KW-0460">Magnesium</keyword>
<accession>A0ABP8V1Q7</accession>
<protein>
    <recommendedName>
        <fullName evidence="4">glutathione synthase</fullName>
        <ecNumber evidence="4">6.3.2.3</ecNumber>
    </recommendedName>
</protein>
<keyword evidence="8" id="KW-0547">Nucleotide-binding</keyword>
<proteinExistence type="inferred from homology"/>
<gene>
    <name evidence="13" type="ORF">GCM10023116_16230</name>
</gene>
<dbReference type="SUPFAM" id="SSF56059">
    <property type="entry name" value="Glutathione synthetase ATP-binding domain-like"/>
    <property type="match status" value="1"/>
</dbReference>
<feature type="region of interest" description="Disordered" evidence="11">
    <location>
        <begin position="461"/>
        <end position="482"/>
    </location>
</feature>
<dbReference type="InterPro" id="IPR016185">
    <property type="entry name" value="PreATP-grasp_dom_sf"/>
</dbReference>
<evidence type="ECO:0000256" key="8">
    <source>
        <dbReference type="ARBA" id="ARBA00022741"/>
    </source>
</evidence>
<evidence type="ECO:0000256" key="4">
    <source>
        <dbReference type="ARBA" id="ARBA00012214"/>
    </source>
</evidence>
<evidence type="ECO:0000313" key="13">
    <source>
        <dbReference type="EMBL" id="GAA4649349.1"/>
    </source>
</evidence>
<dbReference type="PANTHER" id="PTHR11130:SF0">
    <property type="entry name" value="GLUTATHIONE SYNTHETASE"/>
    <property type="match status" value="1"/>
</dbReference>
<keyword evidence="7" id="KW-0479">Metal-binding</keyword>
<dbReference type="EMBL" id="BAABFL010000131">
    <property type="protein sequence ID" value="GAA4649349.1"/>
    <property type="molecule type" value="Genomic_DNA"/>
</dbReference>
<dbReference type="RefSeq" id="WP_345195160.1">
    <property type="nucleotide sequence ID" value="NZ_BAABFL010000131.1"/>
</dbReference>
<dbReference type="InterPro" id="IPR014042">
    <property type="entry name" value="Glutathione_synthase_a-hlx"/>
</dbReference>
<comment type="caution">
    <text evidence="13">The sequence shown here is derived from an EMBL/GenBank/DDBJ whole genome shotgun (WGS) entry which is preliminary data.</text>
</comment>
<evidence type="ECO:0000256" key="1">
    <source>
        <dbReference type="ARBA" id="ARBA00001946"/>
    </source>
</evidence>
<keyword evidence="9" id="KW-0067">ATP-binding</keyword>
<evidence type="ECO:0000259" key="12">
    <source>
        <dbReference type="Pfam" id="PF03199"/>
    </source>
</evidence>
<keyword evidence="14" id="KW-1185">Reference proteome</keyword>
<organism evidence="13 14">
    <name type="scientific">Kistimonas scapharcae</name>
    <dbReference type="NCBI Taxonomy" id="1036133"/>
    <lineage>
        <taxon>Bacteria</taxon>
        <taxon>Pseudomonadati</taxon>
        <taxon>Pseudomonadota</taxon>
        <taxon>Gammaproteobacteria</taxon>
        <taxon>Oceanospirillales</taxon>
        <taxon>Endozoicomonadaceae</taxon>
        <taxon>Kistimonas</taxon>
    </lineage>
</organism>
<dbReference type="Gene3D" id="3.30.470.20">
    <property type="entry name" value="ATP-grasp fold, B domain"/>
    <property type="match status" value="1"/>
</dbReference>
<keyword evidence="5" id="KW-0436">Ligase</keyword>
<name>A0ABP8V1Q7_9GAMM</name>
<comment type="cofactor">
    <cofactor evidence="1">
        <name>Mg(2+)</name>
        <dbReference type="ChEBI" id="CHEBI:18420"/>
    </cofactor>
</comment>
<comment type="pathway">
    <text evidence="2">Sulfur metabolism; glutathione biosynthesis; glutathione from L-cysteine and L-glutamate: step 2/2.</text>
</comment>
<feature type="domain" description="Glutathione synthase substrate-binding" evidence="12">
    <location>
        <begin position="200"/>
        <end position="307"/>
    </location>
</feature>
<dbReference type="InterPro" id="IPR005615">
    <property type="entry name" value="Glutathione_synthase"/>
</dbReference>
<dbReference type="Pfam" id="PF03917">
    <property type="entry name" value="GSH_synth_ATP"/>
    <property type="match status" value="1"/>
</dbReference>
<dbReference type="Pfam" id="PF03199">
    <property type="entry name" value="GSH_synthase"/>
    <property type="match status" value="1"/>
</dbReference>
<dbReference type="PANTHER" id="PTHR11130">
    <property type="entry name" value="GLUTATHIONE SYNTHETASE"/>
    <property type="match status" value="1"/>
</dbReference>
<evidence type="ECO:0000313" key="14">
    <source>
        <dbReference type="Proteomes" id="UP001500604"/>
    </source>
</evidence>
<evidence type="ECO:0000256" key="11">
    <source>
        <dbReference type="SAM" id="MobiDB-lite"/>
    </source>
</evidence>
<dbReference type="EC" id="6.3.2.3" evidence="4"/>
<dbReference type="InterPro" id="IPR004887">
    <property type="entry name" value="GSH_synth_subst-bd"/>
</dbReference>
<dbReference type="Gene3D" id="3.30.1490.50">
    <property type="match status" value="1"/>
</dbReference>
<evidence type="ECO:0000256" key="2">
    <source>
        <dbReference type="ARBA" id="ARBA00004965"/>
    </source>
</evidence>
<evidence type="ECO:0000256" key="5">
    <source>
        <dbReference type="ARBA" id="ARBA00022598"/>
    </source>
</evidence>
<evidence type="ECO:0000256" key="3">
    <source>
        <dbReference type="ARBA" id="ARBA00010385"/>
    </source>
</evidence>
<comment type="similarity">
    <text evidence="3">Belongs to the eukaryotic GSH synthase family.</text>
</comment>
<sequence length="482" mass="53605">MKDTMTAFAVQDAIEWSLLHGMALKTARDSATHCAFSFAPTLIQQERFELLKAIVPLMGKLIHGVSEDHEFLREAISPLCNADPFFASLLALHQAIHHGPIPAERIPMLLMRTDFMDDAERGPQLIEFNGIAAGMGPFGQRAHELHHYLGYQWPSVFQHWSEDASQELVPNHCIEHLAKGIAGAAKTVRAQSGETGQPLFIMVVQPDEDNVYDQHLLEEAIQQEGVKTVRRTFRQLYDQLSSGENQRLLLNGLGGVDAIYLRAGYQYCDYVAHDVDEARCCEALGKTRVMIEQHRVTINATVSQQLATSKRVQMLLSSMTIEQLTAFGLTDDEATRIKPFLGEMRPVDHEAIARFKHENPHDWVLKNQGEGGGHCVFNDAILPKLKSLKAEDYSAWSLMRRLHPRHRSQPALVVRRGEATTVDDLISEIGMFTLHLNGHSLTSEMGYAGYLIRSKPSSVTEGGVHSGQGAVDSLAYGNKPSA</sequence>
<dbReference type="InterPro" id="IPR014049">
    <property type="entry name" value="Glutathione_synthase_N_euk"/>
</dbReference>
<dbReference type="Gene3D" id="3.40.50.1760">
    <property type="entry name" value="Glutathione synthase, substrate-binding domain superfamily, eukaryotic"/>
    <property type="match status" value="1"/>
</dbReference>
<evidence type="ECO:0000256" key="9">
    <source>
        <dbReference type="ARBA" id="ARBA00022840"/>
    </source>
</evidence>
<evidence type="ECO:0000256" key="6">
    <source>
        <dbReference type="ARBA" id="ARBA00022684"/>
    </source>
</evidence>
<dbReference type="InterPro" id="IPR037013">
    <property type="entry name" value="GSH-S_sub-bd_sf"/>
</dbReference>
<dbReference type="PIRSF" id="PIRSF001558">
    <property type="entry name" value="GSHase"/>
    <property type="match status" value="1"/>
</dbReference>
<evidence type="ECO:0000256" key="7">
    <source>
        <dbReference type="ARBA" id="ARBA00022723"/>
    </source>
</evidence>
<keyword evidence="6" id="KW-0317">Glutathione biosynthesis</keyword>